<dbReference type="STRING" id="933084.A0A067Q7X4"/>
<dbReference type="Pfam" id="PF12697">
    <property type="entry name" value="Abhydrolase_6"/>
    <property type="match status" value="1"/>
</dbReference>
<dbReference type="GO" id="GO:0005789">
    <property type="term" value="C:endoplasmic reticulum membrane"/>
    <property type="evidence" value="ECO:0007669"/>
    <property type="project" value="TreeGrafter"/>
</dbReference>
<dbReference type="PANTHER" id="PTHR12277:SF194">
    <property type="entry name" value="FI04476P"/>
    <property type="match status" value="1"/>
</dbReference>
<evidence type="ECO:0000313" key="3">
    <source>
        <dbReference type="EMBL" id="KDQ62270.1"/>
    </source>
</evidence>
<feature type="domain" description="AB hydrolase-1" evidence="2">
    <location>
        <begin position="146"/>
        <end position="320"/>
    </location>
</feature>
<dbReference type="Gene3D" id="3.40.50.1820">
    <property type="entry name" value="alpha/beta hydrolase"/>
    <property type="match status" value="1"/>
</dbReference>
<dbReference type="GO" id="GO:0047372">
    <property type="term" value="F:monoacylglycerol lipase activity"/>
    <property type="evidence" value="ECO:0007669"/>
    <property type="project" value="TreeGrafter"/>
</dbReference>
<keyword evidence="1" id="KW-1133">Transmembrane helix</keyword>
<dbReference type="SUPFAM" id="SSF53474">
    <property type="entry name" value="alpha/beta-Hydrolases"/>
    <property type="match status" value="1"/>
</dbReference>
<reference evidence="4" key="1">
    <citation type="journal article" date="2014" name="Proc. Natl. Acad. Sci. U.S.A.">
        <title>Extensive sampling of basidiomycete genomes demonstrates inadequacy of the white-rot/brown-rot paradigm for wood decay fungi.</title>
        <authorList>
            <person name="Riley R."/>
            <person name="Salamov A.A."/>
            <person name="Brown D.W."/>
            <person name="Nagy L.G."/>
            <person name="Floudas D."/>
            <person name="Held B.W."/>
            <person name="Levasseur A."/>
            <person name="Lombard V."/>
            <person name="Morin E."/>
            <person name="Otillar R."/>
            <person name="Lindquist E.A."/>
            <person name="Sun H."/>
            <person name="LaButti K.M."/>
            <person name="Schmutz J."/>
            <person name="Jabbour D."/>
            <person name="Luo H."/>
            <person name="Baker S.E."/>
            <person name="Pisabarro A.G."/>
            <person name="Walton J.D."/>
            <person name="Blanchette R.A."/>
            <person name="Henrissat B."/>
            <person name="Martin F."/>
            <person name="Cullen D."/>
            <person name="Hibbett D.S."/>
            <person name="Grigoriev I.V."/>
        </authorList>
    </citation>
    <scope>NUCLEOTIDE SEQUENCE [LARGE SCALE GENOMIC DNA]</scope>
    <source>
        <strain evidence="4">MUCL 33604</strain>
    </source>
</reference>
<feature type="transmembrane region" description="Helical" evidence="1">
    <location>
        <begin position="25"/>
        <end position="52"/>
    </location>
</feature>
<dbReference type="HOGENOM" id="CLU_029375_3_2_1"/>
<keyword evidence="1" id="KW-0812">Transmembrane</keyword>
<evidence type="ECO:0000313" key="4">
    <source>
        <dbReference type="Proteomes" id="UP000027265"/>
    </source>
</evidence>
<sequence>MPSSEVTSTPISVPNQGFLLRAQKIFLYLGIAYALLVVLLTIPIVQLHVLYCHSLRWPLFARFDLPAKYGLSPSKTLNLQLTTSDNVTLGAWFTLSDPYYQSLPSSPDALTPSSEHIRSALASYPTILYFHGNAATRAVPLRVQHYTTFSSRLHANVLAIDYRGFGDSEGTPSEDGLIRDGRAAWDWLMERGVKGEDVLIVGLSLGTGVSVGLAKELSDEGMEMKGVVLLAPFESVGILLDTYMILGLLPVIRPLQMIPGASGLVRRFLIHKFDTISRIRDIKAPILLAHSEDDWDIPVSHSEVLFEHLLEPHLPSVPSLPTSPAELSKISQADWDAYATAQTRRKEARDELVLKKNLEHFGSIQEFSTGGARVVFTKTVWGGHDRIGLQEGVQDAIGRTFGMGSYAR</sequence>
<keyword evidence="4" id="KW-1185">Reference proteome</keyword>
<dbReference type="GO" id="GO:0004622">
    <property type="term" value="F:phosphatidylcholine lysophospholipase activity"/>
    <property type="evidence" value="ECO:0007669"/>
    <property type="project" value="TreeGrafter"/>
</dbReference>
<organism evidence="3 4">
    <name type="scientific">Jaapia argillacea MUCL 33604</name>
    <dbReference type="NCBI Taxonomy" id="933084"/>
    <lineage>
        <taxon>Eukaryota</taxon>
        <taxon>Fungi</taxon>
        <taxon>Dikarya</taxon>
        <taxon>Basidiomycota</taxon>
        <taxon>Agaricomycotina</taxon>
        <taxon>Agaricomycetes</taxon>
        <taxon>Agaricomycetidae</taxon>
        <taxon>Jaapiales</taxon>
        <taxon>Jaapiaceae</taxon>
        <taxon>Jaapia</taxon>
    </lineage>
</organism>
<dbReference type="OrthoDB" id="446723at2759"/>
<keyword evidence="1" id="KW-0472">Membrane</keyword>
<dbReference type="InParanoid" id="A0A067Q7X4"/>
<proteinExistence type="predicted"/>
<evidence type="ECO:0000256" key="1">
    <source>
        <dbReference type="SAM" id="Phobius"/>
    </source>
</evidence>
<accession>A0A067Q7X4</accession>
<dbReference type="InterPro" id="IPR029058">
    <property type="entry name" value="AB_hydrolase_fold"/>
</dbReference>
<gene>
    <name evidence="3" type="ORF">JAAARDRAFT_30167</name>
</gene>
<dbReference type="AlphaFoldDB" id="A0A067Q7X4"/>
<dbReference type="EMBL" id="KL197711">
    <property type="protein sequence ID" value="KDQ62270.1"/>
    <property type="molecule type" value="Genomic_DNA"/>
</dbReference>
<dbReference type="GO" id="GO:0006660">
    <property type="term" value="P:phosphatidylserine catabolic process"/>
    <property type="evidence" value="ECO:0007669"/>
    <property type="project" value="TreeGrafter"/>
</dbReference>
<dbReference type="PANTHER" id="PTHR12277">
    <property type="entry name" value="ALPHA/BETA HYDROLASE DOMAIN-CONTAINING PROTEIN"/>
    <property type="match status" value="1"/>
</dbReference>
<evidence type="ECO:0000259" key="2">
    <source>
        <dbReference type="Pfam" id="PF12697"/>
    </source>
</evidence>
<dbReference type="InterPro" id="IPR000073">
    <property type="entry name" value="AB_hydrolase_1"/>
</dbReference>
<dbReference type="GO" id="GO:0052651">
    <property type="term" value="P:monoacylglycerol catabolic process"/>
    <property type="evidence" value="ECO:0007669"/>
    <property type="project" value="TreeGrafter"/>
</dbReference>
<protein>
    <recommendedName>
        <fullName evidence="2">AB hydrolase-1 domain-containing protein</fullName>
    </recommendedName>
</protein>
<name>A0A067Q7X4_9AGAM</name>
<dbReference type="Proteomes" id="UP000027265">
    <property type="component" value="Unassembled WGS sequence"/>
</dbReference>